<evidence type="ECO:0000313" key="1">
    <source>
        <dbReference type="EMBL" id="AMM02871.1"/>
    </source>
</evidence>
<proteinExistence type="predicted"/>
<dbReference type="BioCyc" id="PPUT160488:G1G01-2690-MONOMER"/>
<sequence length="76" mass="8270">MKNILISALTAQDLFLRVMVVLAACDYLRKVRPVDQPLLSAALYLVAISQWPSPSEGRAASPDCRIAVPGNHRLPA</sequence>
<name>A0A140FW88_PSEPK</name>
<dbReference type="EMBL" id="AE015451">
    <property type="protein sequence ID" value="AMM02871.1"/>
    <property type="molecule type" value="Genomic_DNA"/>
</dbReference>
<evidence type="ECO:0000313" key="2">
    <source>
        <dbReference type="Proteomes" id="UP000000556"/>
    </source>
</evidence>
<gene>
    <name evidence="1" type="ordered locus">PP_5534</name>
</gene>
<organism evidence="1 2">
    <name type="scientific">Pseudomonas putida (strain ATCC 47054 / DSM 6125 / CFBP 8728 / NCIMB 11950 / KT2440)</name>
    <dbReference type="NCBI Taxonomy" id="160488"/>
    <lineage>
        <taxon>Bacteria</taxon>
        <taxon>Pseudomonadati</taxon>
        <taxon>Pseudomonadota</taxon>
        <taxon>Gammaproteobacteria</taxon>
        <taxon>Pseudomonadales</taxon>
        <taxon>Pseudomonadaceae</taxon>
        <taxon>Pseudomonas</taxon>
    </lineage>
</organism>
<keyword evidence="2" id="KW-1185">Reference proteome</keyword>
<dbReference type="KEGG" id="ppu:PP_5534"/>
<accession>A0A140FW88</accession>
<protein>
    <submittedName>
        <fullName evidence="1">Uncharacterized protein</fullName>
    </submittedName>
</protein>
<dbReference type="OrthoDB" id="7001837at2"/>
<reference evidence="1 2" key="1">
    <citation type="journal article" date="2002" name="Environ. Microbiol.">
        <title>Complete genome sequence and comparative analysis of the metabolically versatile Pseudomonas putida KT2440.</title>
        <authorList>
            <person name="Nelson K.E."/>
            <person name="Weinel C."/>
            <person name="Paulsen I.T."/>
            <person name="Dodson R.J."/>
            <person name="Hilbert H."/>
            <person name="Martins dos Santos V.A."/>
            <person name="Fouts D.E."/>
            <person name="Gill S.R."/>
            <person name="Pop M."/>
            <person name="Holmes M."/>
            <person name="Brinkac L."/>
            <person name="Beanan M."/>
            <person name="DeBoy R.T."/>
            <person name="Daugherty S."/>
            <person name="Kolonay J."/>
            <person name="Madupu R."/>
            <person name="Nelson W."/>
            <person name="White O."/>
            <person name="Peterson J."/>
            <person name="Khouri H."/>
            <person name="Hance I."/>
            <person name="Chris Lee P."/>
            <person name="Holtzapple E."/>
            <person name="Scanlan D."/>
            <person name="Tran K."/>
            <person name="Moazzez A."/>
            <person name="Utterback T."/>
            <person name="Rizzo M."/>
            <person name="Lee K."/>
            <person name="Kosack D."/>
            <person name="Moestl D."/>
            <person name="Wedler H."/>
            <person name="Lauber J."/>
            <person name="Stjepandic D."/>
            <person name="Hoheisel J."/>
            <person name="Straetz M."/>
            <person name="Heim S."/>
            <person name="Kiewitz C."/>
            <person name="Eisen J.A."/>
            <person name="Timmis K.N."/>
            <person name="Dusterhoft A."/>
            <person name="Tummler B."/>
            <person name="Fraser C.M."/>
        </authorList>
    </citation>
    <scope>NUCLEOTIDE SEQUENCE [LARGE SCALE GENOMIC DNA]</scope>
    <source>
        <strain evidence="2">ATCC 47054 / DSM 6125 / CFBP 8728 / NCIMB 11950 / KT2440</strain>
    </source>
</reference>
<dbReference type="Proteomes" id="UP000000556">
    <property type="component" value="Chromosome"/>
</dbReference>
<dbReference type="AlphaFoldDB" id="A0A140FW88"/>
<reference evidence="1 2" key="2">
    <citation type="journal article" date="2016" name="Environ. Microbiol.">
        <title>The revisited genome of Pseudomonas putida KT2440 enlightens its value as a robust metabolic chassis.</title>
        <authorList>
            <person name="Belda E."/>
            <person name="van Heck R.G."/>
            <person name="Lopez-Sanchez M.J."/>
            <person name="Cruveiller S."/>
            <person name="Barbe V."/>
            <person name="Fraser C."/>
            <person name="Klenk H.P."/>
            <person name="Petersen J."/>
            <person name="Morgat A."/>
            <person name="Nikel P.I."/>
            <person name="Vallenet D."/>
            <person name="Rouy Z."/>
            <person name="Sekowska A."/>
            <person name="Martins Dos Santos V.A."/>
            <person name="de Lorenzo V."/>
            <person name="Danchin A."/>
            <person name="Medigue C."/>
        </authorList>
    </citation>
    <scope>NUCLEOTIDE SEQUENCE [LARGE SCALE GENOMIC DNA]</scope>
    <source>
        <strain evidence="2">ATCC 47054 / DSM 6125 / CFBP 8728 / NCIMB 11950 / KT2440</strain>
    </source>
</reference>